<dbReference type="RefSeq" id="WP_200555798.1">
    <property type="nucleotide sequence ID" value="NZ_JAEPES010000002.1"/>
</dbReference>
<name>A0A934W3P4_9MICO</name>
<protein>
    <submittedName>
        <fullName evidence="9">Multidrug efflux SMR transporter</fullName>
    </submittedName>
</protein>
<organism evidence="9 10">
    <name type="scientific">Lacisediminihabitans changchengi</name>
    <dbReference type="NCBI Taxonomy" id="2787634"/>
    <lineage>
        <taxon>Bacteria</taxon>
        <taxon>Bacillati</taxon>
        <taxon>Actinomycetota</taxon>
        <taxon>Actinomycetes</taxon>
        <taxon>Micrococcales</taxon>
        <taxon>Microbacteriaceae</taxon>
        <taxon>Lacisediminihabitans</taxon>
    </lineage>
</organism>
<evidence type="ECO:0000313" key="9">
    <source>
        <dbReference type="EMBL" id="MBK4347449.1"/>
    </source>
</evidence>
<keyword evidence="3" id="KW-1003">Cell membrane</keyword>
<comment type="subcellular location">
    <subcellularLocation>
        <location evidence="1 7">Cell membrane</location>
        <topology evidence="1 7">Multi-pass membrane protein</topology>
    </subcellularLocation>
</comment>
<dbReference type="PANTHER" id="PTHR30561">
    <property type="entry name" value="SMR FAMILY PROTON-DEPENDENT DRUG EFFLUX TRANSPORTER SUGE"/>
    <property type="match status" value="1"/>
</dbReference>
<dbReference type="InterPro" id="IPR037185">
    <property type="entry name" value="EmrE-like"/>
</dbReference>
<dbReference type="Proteomes" id="UP000636458">
    <property type="component" value="Unassembled WGS sequence"/>
</dbReference>
<gene>
    <name evidence="9" type="ORF">IV501_07375</name>
</gene>
<evidence type="ECO:0000256" key="8">
    <source>
        <dbReference type="SAM" id="Phobius"/>
    </source>
</evidence>
<evidence type="ECO:0000256" key="2">
    <source>
        <dbReference type="ARBA" id="ARBA00022448"/>
    </source>
</evidence>
<feature type="transmembrane region" description="Helical" evidence="8">
    <location>
        <begin position="30"/>
        <end position="47"/>
    </location>
</feature>
<evidence type="ECO:0000256" key="6">
    <source>
        <dbReference type="ARBA" id="ARBA00023136"/>
    </source>
</evidence>
<keyword evidence="2" id="KW-0813">Transport</keyword>
<dbReference type="GO" id="GO:0015220">
    <property type="term" value="F:choline transmembrane transporter activity"/>
    <property type="evidence" value="ECO:0007669"/>
    <property type="project" value="TreeGrafter"/>
</dbReference>
<feature type="transmembrane region" description="Helical" evidence="8">
    <location>
        <begin position="86"/>
        <end position="105"/>
    </location>
</feature>
<evidence type="ECO:0000313" key="10">
    <source>
        <dbReference type="Proteomes" id="UP000636458"/>
    </source>
</evidence>
<feature type="transmembrane region" description="Helical" evidence="8">
    <location>
        <begin position="59"/>
        <end position="80"/>
    </location>
</feature>
<evidence type="ECO:0000256" key="7">
    <source>
        <dbReference type="RuleBase" id="RU003942"/>
    </source>
</evidence>
<comment type="caution">
    <text evidence="9">The sequence shown here is derived from an EMBL/GenBank/DDBJ whole genome shotgun (WGS) entry which is preliminary data.</text>
</comment>
<reference evidence="9" key="1">
    <citation type="submission" date="2021-01" db="EMBL/GenBank/DDBJ databases">
        <title>Lacisediminihabitans sp. nov. strain G11-30, isolated from Antarctic Soil.</title>
        <authorList>
            <person name="Li J."/>
        </authorList>
    </citation>
    <scope>NUCLEOTIDE SEQUENCE</scope>
    <source>
        <strain evidence="9">G11-30</strain>
    </source>
</reference>
<dbReference type="Pfam" id="PF00893">
    <property type="entry name" value="Multi_Drug_Res"/>
    <property type="match status" value="1"/>
</dbReference>
<accession>A0A934W3P4</accession>
<evidence type="ECO:0000256" key="4">
    <source>
        <dbReference type="ARBA" id="ARBA00022692"/>
    </source>
</evidence>
<dbReference type="InterPro" id="IPR000390">
    <property type="entry name" value="Small_drug/metabolite_transptr"/>
</dbReference>
<proteinExistence type="inferred from homology"/>
<dbReference type="GO" id="GO:0031460">
    <property type="term" value="P:glycine betaine transport"/>
    <property type="evidence" value="ECO:0007669"/>
    <property type="project" value="TreeGrafter"/>
</dbReference>
<dbReference type="AlphaFoldDB" id="A0A934W3P4"/>
<dbReference type="EMBL" id="JAEPES010000002">
    <property type="protein sequence ID" value="MBK4347449.1"/>
    <property type="molecule type" value="Genomic_DNA"/>
</dbReference>
<evidence type="ECO:0000256" key="1">
    <source>
        <dbReference type="ARBA" id="ARBA00004651"/>
    </source>
</evidence>
<keyword evidence="5 8" id="KW-1133">Transmembrane helix</keyword>
<dbReference type="PANTHER" id="PTHR30561:SF1">
    <property type="entry name" value="MULTIDRUG TRANSPORTER EMRE"/>
    <property type="match status" value="1"/>
</dbReference>
<dbReference type="GO" id="GO:0005886">
    <property type="term" value="C:plasma membrane"/>
    <property type="evidence" value="ECO:0007669"/>
    <property type="project" value="UniProtKB-SubCell"/>
</dbReference>
<keyword evidence="6 8" id="KW-0472">Membrane</keyword>
<keyword evidence="10" id="KW-1185">Reference proteome</keyword>
<dbReference type="GO" id="GO:0015199">
    <property type="term" value="F:amino-acid betaine transmembrane transporter activity"/>
    <property type="evidence" value="ECO:0007669"/>
    <property type="project" value="TreeGrafter"/>
</dbReference>
<dbReference type="Gene3D" id="1.10.3730.20">
    <property type="match status" value="1"/>
</dbReference>
<comment type="similarity">
    <text evidence="7">Belongs to the drug/metabolite transporter (DMT) superfamily. Small multidrug resistance (SMR) (TC 2.A.7.1) family.</text>
</comment>
<dbReference type="SUPFAM" id="SSF103481">
    <property type="entry name" value="Multidrug resistance efflux transporter EmrE"/>
    <property type="match status" value="1"/>
</dbReference>
<dbReference type="InterPro" id="IPR045324">
    <property type="entry name" value="Small_multidrug_res"/>
</dbReference>
<evidence type="ECO:0000256" key="3">
    <source>
        <dbReference type="ARBA" id="ARBA00022475"/>
    </source>
</evidence>
<evidence type="ECO:0000256" key="5">
    <source>
        <dbReference type="ARBA" id="ARBA00022989"/>
    </source>
</evidence>
<keyword evidence="4 7" id="KW-0812">Transmembrane</keyword>
<sequence>MGYLFLAGAIIAEVIATTALKFATGEGNKVVPYIIVTAGYVGAFFLLSQSLTRGVPLGISYAIWAGVGVVLVVVISWLLFKEPLTWLQIVGMVLVIGGVVLLELGGKH</sequence>
<dbReference type="GO" id="GO:0015297">
    <property type="term" value="F:antiporter activity"/>
    <property type="evidence" value="ECO:0007669"/>
    <property type="project" value="TreeGrafter"/>
</dbReference>